<feature type="compositionally biased region" description="Polar residues" evidence="1">
    <location>
        <begin position="338"/>
        <end position="348"/>
    </location>
</feature>
<feature type="compositionally biased region" description="Polar residues" evidence="1">
    <location>
        <begin position="20"/>
        <end position="29"/>
    </location>
</feature>
<feature type="compositionally biased region" description="Polar residues" evidence="1">
    <location>
        <begin position="1"/>
        <end position="11"/>
    </location>
</feature>
<dbReference type="OrthoDB" id="10612550at2759"/>
<feature type="compositionally biased region" description="Polar residues" evidence="1">
    <location>
        <begin position="356"/>
        <end position="370"/>
    </location>
</feature>
<gene>
    <name evidence="2" type="ORF">CALCODRAFT_497833</name>
</gene>
<reference evidence="2 3" key="1">
    <citation type="journal article" date="2016" name="Mol. Biol. Evol.">
        <title>Comparative Genomics of Early-Diverging Mushroom-Forming Fungi Provides Insights into the Origins of Lignocellulose Decay Capabilities.</title>
        <authorList>
            <person name="Nagy L.G."/>
            <person name="Riley R."/>
            <person name="Tritt A."/>
            <person name="Adam C."/>
            <person name="Daum C."/>
            <person name="Floudas D."/>
            <person name="Sun H."/>
            <person name="Yadav J.S."/>
            <person name="Pangilinan J."/>
            <person name="Larsson K.H."/>
            <person name="Matsuura K."/>
            <person name="Barry K."/>
            <person name="Labutti K."/>
            <person name="Kuo R."/>
            <person name="Ohm R.A."/>
            <person name="Bhattacharya S.S."/>
            <person name="Shirouzu T."/>
            <person name="Yoshinaga Y."/>
            <person name="Martin F.M."/>
            <person name="Grigoriev I.V."/>
            <person name="Hibbett D.S."/>
        </authorList>
    </citation>
    <scope>NUCLEOTIDE SEQUENCE [LARGE SCALE GENOMIC DNA]</scope>
    <source>
        <strain evidence="2 3">HHB12733</strain>
    </source>
</reference>
<proteinExistence type="predicted"/>
<organism evidence="2 3">
    <name type="scientific">Calocera cornea HHB12733</name>
    <dbReference type="NCBI Taxonomy" id="1353952"/>
    <lineage>
        <taxon>Eukaryota</taxon>
        <taxon>Fungi</taxon>
        <taxon>Dikarya</taxon>
        <taxon>Basidiomycota</taxon>
        <taxon>Agaricomycotina</taxon>
        <taxon>Dacrymycetes</taxon>
        <taxon>Dacrymycetales</taxon>
        <taxon>Dacrymycetaceae</taxon>
        <taxon>Calocera</taxon>
    </lineage>
</organism>
<feature type="compositionally biased region" description="Gly residues" evidence="1">
    <location>
        <begin position="454"/>
        <end position="465"/>
    </location>
</feature>
<dbReference type="EMBL" id="KV423984">
    <property type="protein sequence ID" value="KZT56040.1"/>
    <property type="molecule type" value="Genomic_DNA"/>
</dbReference>
<dbReference type="InParanoid" id="A0A165F2B3"/>
<feature type="compositionally biased region" description="Low complexity" evidence="1">
    <location>
        <begin position="284"/>
        <end position="316"/>
    </location>
</feature>
<protein>
    <submittedName>
        <fullName evidence="2">Uncharacterized protein</fullName>
    </submittedName>
</protein>
<sequence>MSYNNNNTTQRLDVLDPGTPATQWAQNTESLLGGASHSSSSLPTTASANTGYDNSSTDTTALANAAGYRSVGQPVGQSIDQAAERISHRGGDDVVGDAGSGRAAVGVPAARSSEMKTSSETGAMAGGANYLSGPAYDDTQGGYGGNTRSGFSGNNASTGNTGFSNTGGIPGSYNTTAGELGNGQFGPNAPATAGTERGGTYGGAAGTGAAVGMAAGAAAGGQDRFGAGSNPFRDSTRQEGYASGTGSGVNNMGTSDMTATSGRANGDTEGWTAGAGAGPTNLDASSTASTAGSNWSSTSTNSNIGTGTNSGTGATTLAPSQVNTADLIGPEPKWKNASEATANASQGDSLPPAGIDTQTSTGAISSSPSARTRAALSADPGNTTTHSVLGGQPKQSQPGEPIVDPLSTGSNADGQAQRGFGGAQGLGTQSGVGQGQGGLQSGSSDLAQPTGAGLASGGAAAGARGGVSAEPSARTQAALGGRAY</sequence>
<accession>A0A165F2B3</accession>
<keyword evidence="3" id="KW-1185">Reference proteome</keyword>
<feature type="region of interest" description="Disordered" evidence="1">
    <location>
        <begin position="141"/>
        <end position="197"/>
    </location>
</feature>
<dbReference type="Proteomes" id="UP000076842">
    <property type="component" value="Unassembled WGS sequence"/>
</dbReference>
<evidence type="ECO:0000313" key="3">
    <source>
        <dbReference type="Proteomes" id="UP000076842"/>
    </source>
</evidence>
<name>A0A165F2B3_9BASI</name>
<evidence type="ECO:0000256" key="1">
    <source>
        <dbReference type="SAM" id="MobiDB-lite"/>
    </source>
</evidence>
<feature type="compositionally biased region" description="Low complexity" evidence="1">
    <location>
        <begin position="149"/>
        <end position="167"/>
    </location>
</feature>
<feature type="region of interest" description="Disordered" evidence="1">
    <location>
        <begin position="1"/>
        <end position="53"/>
    </location>
</feature>
<feature type="compositionally biased region" description="Low complexity" evidence="1">
    <location>
        <begin position="30"/>
        <end position="48"/>
    </location>
</feature>
<dbReference type="AlphaFoldDB" id="A0A165F2B3"/>
<evidence type="ECO:0000313" key="2">
    <source>
        <dbReference type="EMBL" id="KZT56040.1"/>
    </source>
</evidence>
<feature type="region of interest" description="Disordered" evidence="1">
    <location>
        <begin position="225"/>
        <end position="484"/>
    </location>
</feature>
<feature type="compositionally biased region" description="Gly residues" evidence="1">
    <location>
        <begin position="419"/>
        <end position="440"/>
    </location>
</feature>
<feature type="compositionally biased region" description="Polar residues" evidence="1">
    <location>
        <begin position="248"/>
        <end position="263"/>
    </location>
</feature>
<feature type="compositionally biased region" description="Polar residues" evidence="1">
    <location>
        <begin position="380"/>
        <end position="398"/>
    </location>
</feature>